<name>A0A9D2DJG5_9ACTN</name>
<accession>A0A9D2DJG5</accession>
<dbReference type="EMBL" id="DXBZ01000063">
    <property type="protein sequence ID" value="HIZ18187.1"/>
    <property type="molecule type" value="Genomic_DNA"/>
</dbReference>
<keyword evidence="2" id="KW-0472">Membrane</keyword>
<comment type="caution">
    <text evidence="3">The sequence shown here is derived from an EMBL/GenBank/DDBJ whole genome shotgun (WGS) entry which is preliminary data.</text>
</comment>
<keyword evidence="2" id="KW-0812">Transmembrane</keyword>
<protein>
    <submittedName>
        <fullName evidence="3">Uncharacterized protein</fullName>
    </submittedName>
</protein>
<sequence length="205" mass="22110">MAVFVRLPTSDEMQYAGDVIHGKRRLDVVVYVIFALLGAAFGAAVGFAGTRANDQPFDLGFTLGCAAGFGVAFFVFAILIMSSIRSLQAVCRVWLPARVIVAVAAAAFALRVLDTVKFVLIVGPTSIIQQVVLGGLGFIFALLFLNLGVRLVFIIYCMVTGRDEDEIVTRSISAESSQECRGNEDCRSQSSATQETMCARRDPVE</sequence>
<feature type="transmembrane region" description="Helical" evidence="2">
    <location>
        <begin position="61"/>
        <end position="81"/>
    </location>
</feature>
<feature type="transmembrane region" description="Helical" evidence="2">
    <location>
        <begin position="28"/>
        <end position="49"/>
    </location>
</feature>
<dbReference type="AlphaFoldDB" id="A0A9D2DJG5"/>
<feature type="region of interest" description="Disordered" evidence="1">
    <location>
        <begin position="182"/>
        <end position="205"/>
    </location>
</feature>
<reference evidence="3" key="2">
    <citation type="submission" date="2021-04" db="EMBL/GenBank/DDBJ databases">
        <authorList>
            <person name="Gilroy R."/>
        </authorList>
    </citation>
    <scope>NUCLEOTIDE SEQUENCE</scope>
    <source>
        <strain evidence="3">ChiHecolR3B27-1887</strain>
    </source>
</reference>
<reference evidence="3" key="1">
    <citation type="journal article" date="2021" name="PeerJ">
        <title>Extensive microbial diversity within the chicken gut microbiome revealed by metagenomics and culture.</title>
        <authorList>
            <person name="Gilroy R."/>
            <person name="Ravi A."/>
            <person name="Getino M."/>
            <person name="Pursley I."/>
            <person name="Horton D.L."/>
            <person name="Alikhan N.F."/>
            <person name="Baker D."/>
            <person name="Gharbi K."/>
            <person name="Hall N."/>
            <person name="Watson M."/>
            <person name="Adriaenssens E.M."/>
            <person name="Foster-Nyarko E."/>
            <person name="Jarju S."/>
            <person name="Secka A."/>
            <person name="Antonio M."/>
            <person name="Oren A."/>
            <person name="Chaudhuri R.R."/>
            <person name="La Ragione R."/>
            <person name="Hildebrand F."/>
            <person name="Pallen M.J."/>
        </authorList>
    </citation>
    <scope>NUCLEOTIDE SEQUENCE</scope>
    <source>
        <strain evidence="3">ChiHecolR3B27-1887</strain>
    </source>
</reference>
<organism evidence="3 4">
    <name type="scientific">Candidatus Olsenella stercoravium</name>
    <dbReference type="NCBI Taxonomy" id="2838713"/>
    <lineage>
        <taxon>Bacteria</taxon>
        <taxon>Bacillati</taxon>
        <taxon>Actinomycetota</taxon>
        <taxon>Coriobacteriia</taxon>
        <taxon>Coriobacteriales</taxon>
        <taxon>Atopobiaceae</taxon>
        <taxon>Olsenella</taxon>
    </lineage>
</organism>
<dbReference type="Proteomes" id="UP000824029">
    <property type="component" value="Unassembled WGS sequence"/>
</dbReference>
<gene>
    <name evidence="3" type="ORF">IAA22_03615</name>
</gene>
<evidence type="ECO:0000256" key="1">
    <source>
        <dbReference type="SAM" id="MobiDB-lite"/>
    </source>
</evidence>
<feature type="transmembrane region" description="Helical" evidence="2">
    <location>
        <begin position="93"/>
        <end position="113"/>
    </location>
</feature>
<evidence type="ECO:0000313" key="4">
    <source>
        <dbReference type="Proteomes" id="UP000824029"/>
    </source>
</evidence>
<evidence type="ECO:0000256" key="2">
    <source>
        <dbReference type="SAM" id="Phobius"/>
    </source>
</evidence>
<keyword evidence="2" id="KW-1133">Transmembrane helix</keyword>
<proteinExistence type="predicted"/>
<feature type="transmembrane region" description="Helical" evidence="2">
    <location>
        <begin position="133"/>
        <end position="159"/>
    </location>
</feature>
<evidence type="ECO:0000313" key="3">
    <source>
        <dbReference type="EMBL" id="HIZ18187.1"/>
    </source>
</evidence>